<dbReference type="Proteomes" id="UP000001857">
    <property type="component" value="Chromosome I"/>
</dbReference>
<feature type="region of interest" description="Disordered" evidence="1">
    <location>
        <begin position="1"/>
        <end position="20"/>
    </location>
</feature>
<dbReference type="AlphaFoldDB" id="B5FEZ6"/>
<dbReference type="KEGG" id="vfm:VFMJ11_1670"/>
<evidence type="ECO:0000313" key="3">
    <source>
        <dbReference type="Proteomes" id="UP000001857"/>
    </source>
</evidence>
<dbReference type="HOGENOM" id="CLU_3350148_0_0_6"/>
<evidence type="ECO:0000256" key="1">
    <source>
        <dbReference type="SAM" id="MobiDB-lite"/>
    </source>
</evidence>
<proteinExistence type="predicted"/>
<dbReference type="EMBL" id="CP001139">
    <property type="protein sequence ID" value="ACH66256.1"/>
    <property type="molecule type" value="Genomic_DNA"/>
</dbReference>
<reference evidence="3" key="1">
    <citation type="submission" date="2008-08" db="EMBL/GenBank/DDBJ databases">
        <title>Complete sequence of Vibrio fischeri strain MJ11.</title>
        <authorList>
            <person name="Mandel M.J."/>
            <person name="Stabb E.V."/>
            <person name="Ruby E.G."/>
            <person name="Ferriera S."/>
            <person name="Johnson J."/>
            <person name="Kravitz S."/>
            <person name="Beeson K."/>
            <person name="Sutton G."/>
            <person name="Rogers Y.-H."/>
            <person name="Friedman R."/>
            <person name="Frazier M."/>
            <person name="Venter J.C."/>
        </authorList>
    </citation>
    <scope>NUCLEOTIDE SEQUENCE [LARGE SCALE GENOMIC DNA]</scope>
    <source>
        <strain evidence="3">MJ11</strain>
    </source>
</reference>
<organism evidence="2 3">
    <name type="scientific">Aliivibrio fischeri (strain MJ11)</name>
    <name type="common">Vibrio fischeri</name>
    <dbReference type="NCBI Taxonomy" id="388396"/>
    <lineage>
        <taxon>Bacteria</taxon>
        <taxon>Pseudomonadati</taxon>
        <taxon>Pseudomonadota</taxon>
        <taxon>Gammaproteobacteria</taxon>
        <taxon>Vibrionales</taxon>
        <taxon>Vibrionaceae</taxon>
        <taxon>Aliivibrio</taxon>
    </lineage>
</organism>
<gene>
    <name evidence="2" type="ordered locus">VFMJ11_1670</name>
</gene>
<sequence>MMYLKKVNSRSVSETNKYPIKKHPKPMLRVLYYNVNK</sequence>
<evidence type="ECO:0000313" key="2">
    <source>
        <dbReference type="EMBL" id="ACH66256.1"/>
    </source>
</evidence>
<reference evidence="2 3" key="2">
    <citation type="journal article" date="2009" name="Nature">
        <title>A single regulatory gene is sufficient to alter bacterial host range.</title>
        <authorList>
            <person name="Mandel M.J."/>
            <person name="Wollenberg M.S."/>
            <person name="Stabb E.V."/>
            <person name="Visick K.L."/>
            <person name="Ruby E.G."/>
        </authorList>
    </citation>
    <scope>NUCLEOTIDE SEQUENCE [LARGE SCALE GENOMIC DNA]</scope>
    <source>
        <strain evidence="2 3">MJ11</strain>
    </source>
</reference>
<protein>
    <submittedName>
        <fullName evidence="2">Uncharacterized protein</fullName>
    </submittedName>
</protein>
<name>B5FEZ6_ALIFM</name>
<accession>B5FEZ6</accession>